<dbReference type="InterPro" id="IPR025737">
    <property type="entry name" value="FApF"/>
</dbReference>
<sequence>MLNPKIVFTYVLLLASFTATAQYTEVINSNRPGVSRSAFSVGKNVAQFEVGPYLVKEEHTPLKNEASGFGIDFAARYGLLWEQLELNIEGTYQNDTFTDNRSVNSPIETDRANFRYLTLGAKYLVYDPYKKLGEEKPNIFSYHANRKFRWSSLIPAVSIYVGANYDAKNNSYVPYTNPLTRPNYEGGFSPKVMISTQHNFNSGWVLVMNFAKDRIGSDYSDFQYILTLTKAINQQWVLFGETEGIKSDYYADNLFRFGGAYLWNKDFQLDTAVTFNTKDTPSVFSFNFGASYRLDFHKDPDTDIDNGTNVLEEYERKANRNKKNKKKGDDSDTPSDSGKRKKETKEIDFDDEN</sequence>
<feature type="chain" id="PRO_5047132079" evidence="2">
    <location>
        <begin position="22"/>
        <end position="353"/>
    </location>
</feature>
<comment type="caution">
    <text evidence="3">The sequence shown here is derived from an EMBL/GenBank/DDBJ whole genome shotgun (WGS) entry which is preliminary data.</text>
</comment>
<keyword evidence="2" id="KW-0732">Signal</keyword>
<reference evidence="3 4" key="1">
    <citation type="submission" date="2020-12" db="EMBL/GenBank/DDBJ databases">
        <title>Olleya sediminilitoris sp. nov., isolated from a tidal flat.</title>
        <authorList>
            <person name="Park S."/>
            <person name="Yoon J.-H."/>
        </authorList>
    </citation>
    <scope>NUCLEOTIDE SEQUENCE [LARGE SCALE GENOMIC DNA]</scope>
    <source>
        <strain evidence="3 4">YSTF-M6</strain>
    </source>
</reference>
<dbReference type="Pfam" id="PF13557">
    <property type="entry name" value="Phenol_MetA_deg"/>
    <property type="match status" value="1"/>
</dbReference>
<feature type="region of interest" description="Disordered" evidence="1">
    <location>
        <begin position="305"/>
        <end position="353"/>
    </location>
</feature>
<proteinExistence type="predicted"/>
<dbReference type="Proteomes" id="UP000605013">
    <property type="component" value="Unassembled WGS sequence"/>
</dbReference>
<evidence type="ECO:0000256" key="2">
    <source>
        <dbReference type="SAM" id="SignalP"/>
    </source>
</evidence>
<name>A0ABS1WIB5_9FLAO</name>
<dbReference type="EMBL" id="JAEMEF010000002">
    <property type="protein sequence ID" value="MBL7558853.1"/>
    <property type="molecule type" value="Genomic_DNA"/>
</dbReference>
<keyword evidence="4" id="KW-1185">Reference proteome</keyword>
<accession>A0ABS1WIB5</accession>
<organism evidence="3 4">
    <name type="scientific">Olleya sediminilitoris</name>
    <dbReference type="NCBI Taxonomy" id="2795739"/>
    <lineage>
        <taxon>Bacteria</taxon>
        <taxon>Pseudomonadati</taxon>
        <taxon>Bacteroidota</taxon>
        <taxon>Flavobacteriia</taxon>
        <taxon>Flavobacteriales</taxon>
        <taxon>Flavobacteriaceae</taxon>
    </lineage>
</organism>
<protein>
    <submittedName>
        <fullName evidence="3">Transporter</fullName>
    </submittedName>
</protein>
<evidence type="ECO:0000313" key="4">
    <source>
        <dbReference type="Proteomes" id="UP000605013"/>
    </source>
</evidence>
<dbReference type="RefSeq" id="WP_202998864.1">
    <property type="nucleotide sequence ID" value="NZ_JAEMEF010000002.1"/>
</dbReference>
<gene>
    <name evidence="3" type="ORF">JAO71_03470</name>
</gene>
<evidence type="ECO:0000256" key="1">
    <source>
        <dbReference type="SAM" id="MobiDB-lite"/>
    </source>
</evidence>
<feature type="signal peptide" evidence="2">
    <location>
        <begin position="1"/>
        <end position="21"/>
    </location>
</feature>
<evidence type="ECO:0000313" key="3">
    <source>
        <dbReference type="EMBL" id="MBL7558853.1"/>
    </source>
</evidence>